<dbReference type="EMBL" id="JAFBER010000013">
    <property type="protein sequence ID" value="MBM7645929.1"/>
    <property type="molecule type" value="Genomic_DNA"/>
</dbReference>
<dbReference type="Gene3D" id="3.90.1200.10">
    <property type="match status" value="1"/>
</dbReference>
<protein>
    <submittedName>
        <fullName evidence="2">Aminoglycoside 2''-phosphotransferase</fullName>
        <ecNumber evidence="2">2.7.1.-</ecNumber>
    </submittedName>
</protein>
<keyword evidence="2" id="KW-0808">Transferase</keyword>
<dbReference type="InterPro" id="IPR051678">
    <property type="entry name" value="AGP_Transferase"/>
</dbReference>
<sequence length="308" mass="36891">MSYHPVVHERLQWISEQLPDLRIRKWKVDEQGWDNIVIMINDTWIFRFPRNVQVQKRLELEKQLLDKIKDPLTEINVEVPMYRLMYDSMGKLPVCSFYKMIKGIPLKSHLIQRLSPIKRHRMTDTLGEVLAIIHSFDIKQIDLKGLEEEHTQAYWEDHFSDIKQKVFPLLAEWEQVKVTQLFDTFLTKWHIADLPKTLIHGDLSHHHIIYSEDKQRISGIIDFGDAKIGDPAYDFSGLYWDYGKDFLLHTLKRYRHCIPMHVDICDMYERIVSFYGKRPIFNDILYGIEKHLSSYLEKKLNKLRRSLR</sequence>
<gene>
    <name evidence="2" type="ORF">JOD45_002154</name>
</gene>
<evidence type="ECO:0000259" key="1">
    <source>
        <dbReference type="Pfam" id="PF01636"/>
    </source>
</evidence>
<dbReference type="SUPFAM" id="SSF56112">
    <property type="entry name" value="Protein kinase-like (PK-like)"/>
    <property type="match status" value="1"/>
</dbReference>
<evidence type="ECO:0000313" key="2">
    <source>
        <dbReference type="EMBL" id="MBM7645929.1"/>
    </source>
</evidence>
<dbReference type="Pfam" id="PF01636">
    <property type="entry name" value="APH"/>
    <property type="match status" value="1"/>
</dbReference>
<accession>A0ABS2Q0V1</accession>
<evidence type="ECO:0000313" key="3">
    <source>
        <dbReference type="Proteomes" id="UP000808914"/>
    </source>
</evidence>
<dbReference type="Proteomes" id="UP000808914">
    <property type="component" value="Unassembled WGS sequence"/>
</dbReference>
<dbReference type="EC" id="2.7.1.-" evidence="2"/>
<feature type="domain" description="Aminoglycoside phosphotransferase" evidence="1">
    <location>
        <begin position="26"/>
        <end position="254"/>
    </location>
</feature>
<dbReference type="PANTHER" id="PTHR21310">
    <property type="entry name" value="AMINOGLYCOSIDE PHOSPHOTRANSFERASE-RELATED-RELATED"/>
    <property type="match status" value="1"/>
</dbReference>
<keyword evidence="3" id="KW-1185">Reference proteome</keyword>
<dbReference type="GO" id="GO:0016740">
    <property type="term" value="F:transferase activity"/>
    <property type="evidence" value="ECO:0007669"/>
    <property type="project" value="UniProtKB-KW"/>
</dbReference>
<dbReference type="InterPro" id="IPR011009">
    <property type="entry name" value="Kinase-like_dom_sf"/>
</dbReference>
<dbReference type="RefSeq" id="WP_205003840.1">
    <property type="nucleotide sequence ID" value="NZ_JAFBER010000013.1"/>
</dbReference>
<proteinExistence type="predicted"/>
<dbReference type="PANTHER" id="PTHR21310:SF42">
    <property type="entry name" value="BIFUNCTIONAL AAC_APH"/>
    <property type="match status" value="1"/>
</dbReference>
<reference evidence="2 3" key="1">
    <citation type="submission" date="2021-01" db="EMBL/GenBank/DDBJ databases">
        <title>Genomic Encyclopedia of Type Strains, Phase IV (KMG-IV): sequencing the most valuable type-strain genomes for metagenomic binning, comparative biology and taxonomic classification.</title>
        <authorList>
            <person name="Goeker M."/>
        </authorList>
    </citation>
    <scope>NUCLEOTIDE SEQUENCE [LARGE SCALE GENOMIC DNA]</scope>
    <source>
        <strain evidence="2 3">DSM 28236</strain>
    </source>
</reference>
<dbReference type="Gene3D" id="3.30.200.20">
    <property type="entry name" value="Phosphorylase Kinase, domain 1"/>
    <property type="match status" value="1"/>
</dbReference>
<name>A0ABS2Q0V1_9BACL</name>
<organism evidence="2 3">
    <name type="scientific">Scopulibacillus daqui</name>
    <dbReference type="NCBI Taxonomy" id="1469162"/>
    <lineage>
        <taxon>Bacteria</taxon>
        <taxon>Bacillati</taxon>
        <taxon>Bacillota</taxon>
        <taxon>Bacilli</taxon>
        <taxon>Bacillales</taxon>
        <taxon>Sporolactobacillaceae</taxon>
        <taxon>Scopulibacillus</taxon>
    </lineage>
</organism>
<comment type="caution">
    <text evidence="2">The sequence shown here is derived from an EMBL/GenBank/DDBJ whole genome shotgun (WGS) entry which is preliminary data.</text>
</comment>
<dbReference type="InterPro" id="IPR002575">
    <property type="entry name" value="Aminoglycoside_PTrfase"/>
</dbReference>